<keyword evidence="1" id="KW-0347">Helicase</keyword>
<protein>
    <submittedName>
        <fullName evidence="1">Dead-like helicase: PROVISIONAL</fullName>
    </submittedName>
</protein>
<keyword evidence="1" id="KW-0547">Nucleotide-binding</keyword>
<proteinExistence type="predicted"/>
<name>A0A8H4AFL5_GIGMA</name>
<reference evidence="1 2" key="1">
    <citation type="journal article" date="2019" name="Environ. Microbiol.">
        <title>At the nexus of three kingdoms: the genome of the mycorrhizal fungus Gigaspora margarita provides insights into plant, endobacterial and fungal interactions.</title>
        <authorList>
            <person name="Venice F."/>
            <person name="Ghignone S."/>
            <person name="Salvioli di Fossalunga A."/>
            <person name="Amselem J."/>
            <person name="Novero M."/>
            <person name="Xianan X."/>
            <person name="Sedzielewska Toro K."/>
            <person name="Morin E."/>
            <person name="Lipzen A."/>
            <person name="Grigoriev I.V."/>
            <person name="Henrissat B."/>
            <person name="Martin F.M."/>
            <person name="Bonfante P."/>
        </authorList>
    </citation>
    <scope>NUCLEOTIDE SEQUENCE [LARGE SCALE GENOMIC DNA]</scope>
    <source>
        <strain evidence="1 2">BEG34</strain>
    </source>
</reference>
<keyword evidence="1" id="KW-0378">Hydrolase</keyword>
<organism evidence="1 2">
    <name type="scientific">Gigaspora margarita</name>
    <dbReference type="NCBI Taxonomy" id="4874"/>
    <lineage>
        <taxon>Eukaryota</taxon>
        <taxon>Fungi</taxon>
        <taxon>Fungi incertae sedis</taxon>
        <taxon>Mucoromycota</taxon>
        <taxon>Glomeromycotina</taxon>
        <taxon>Glomeromycetes</taxon>
        <taxon>Diversisporales</taxon>
        <taxon>Gigasporaceae</taxon>
        <taxon>Gigaspora</taxon>
    </lineage>
</organism>
<evidence type="ECO:0000313" key="1">
    <source>
        <dbReference type="EMBL" id="KAF0489514.1"/>
    </source>
</evidence>
<dbReference type="AlphaFoldDB" id="A0A8H4AFL5"/>
<dbReference type="OrthoDB" id="2402168at2759"/>
<evidence type="ECO:0000313" key="2">
    <source>
        <dbReference type="Proteomes" id="UP000439903"/>
    </source>
</evidence>
<dbReference type="Proteomes" id="UP000439903">
    <property type="component" value="Unassembled WGS sequence"/>
</dbReference>
<dbReference type="GO" id="GO:0004386">
    <property type="term" value="F:helicase activity"/>
    <property type="evidence" value="ECO:0007669"/>
    <property type="project" value="UniProtKB-KW"/>
</dbReference>
<keyword evidence="1" id="KW-0067">ATP-binding</keyword>
<dbReference type="EMBL" id="WTPW01000671">
    <property type="protein sequence ID" value="KAF0489514.1"/>
    <property type="molecule type" value="Genomic_DNA"/>
</dbReference>
<accession>A0A8H4AFL5</accession>
<keyword evidence="2" id="KW-1185">Reference proteome</keyword>
<sequence length="88" mass="10289">MELVRESYLKFIDIGLSKTHFNLWLLGSTKEGHIKRPAIFSIKNRFKNLDDYLVQPKENYSVIWPQTFSSKEPVKEESQSIDDKNALS</sequence>
<gene>
    <name evidence="1" type="ORF">F8M41_022080</name>
</gene>
<comment type="caution">
    <text evidence="1">The sequence shown here is derived from an EMBL/GenBank/DDBJ whole genome shotgun (WGS) entry which is preliminary data.</text>
</comment>